<reference evidence="10" key="1">
    <citation type="journal article" date="2021" name="PeerJ">
        <title>Extensive microbial diversity within the chicken gut microbiome revealed by metagenomics and culture.</title>
        <authorList>
            <person name="Gilroy R."/>
            <person name="Ravi A."/>
            <person name="Getino M."/>
            <person name="Pursley I."/>
            <person name="Horton D.L."/>
            <person name="Alikhan N.F."/>
            <person name="Baker D."/>
            <person name="Gharbi K."/>
            <person name="Hall N."/>
            <person name="Watson M."/>
            <person name="Adriaenssens E.M."/>
            <person name="Foster-Nyarko E."/>
            <person name="Jarju S."/>
            <person name="Secka A."/>
            <person name="Antonio M."/>
            <person name="Oren A."/>
            <person name="Chaudhuri R.R."/>
            <person name="La Ragione R."/>
            <person name="Hildebrand F."/>
            <person name="Pallen M.J."/>
        </authorList>
    </citation>
    <scope>NUCLEOTIDE SEQUENCE</scope>
    <source>
        <strain evidence="10">687</strain>
    </source>
</reference>
<keyword evidence="3" id="KW-0813">Transport</keyword>
<organism evidence="10 11">
    <name type="scientific">Candidatus Anaerobiospirillum merdipullorum</name>
    <dbReference type="NCBI Taxonomy" id="2838450"/>
    <lineage>
        <taxon>Bacteria</taxon>
        <taxon>Pseudomonadati</taxon>
        <taxon>Pseudomonadota</taxon>
        <taxon>Gammaproteobacteria</taxon>
        <taxon>Aeromonadales</taxon>
        <taxon>Succinivibrionaceae</taxon>
        <taxon>Anaerobiospirillum</taxon>
    </lineage>
</organism>
<comment type="caution">
    <text evidence="10">The sequence shown here is derived from an EMBL/GenBank/DDBJ whole genome shotgun (WGS) entry which is preliminary data.</text>
</comment>
<dbReference type="Pfam" id="PF12698">
    <property type="entry name" value="ABC2_membrane_3"/>
    <property type="match status" value="1"/>
</dbReference>
<evidence type="ECO:0000259" key="9">
    <source>
        <dbReference type="PROSITE" id="PS51012"/>
    </source>
</evidence>
<dbReference type="GO" id="GO:0005886">
    <property type="term" value="C:plasma membrane"/>
    <property type="evidence" value="ECO:0007669"/>
    <property type="project" value="UniProtKB-SubCell"/>
</dbReference>
<evidence type="ECO:0000256" key="6">
    <source>
        <dbReference type="ARBA" id="ARBA00022989"/>
    </source>
</evidence>
<protein>
    <submittedName>
        <fullName evidence="10">ABC transporter permease</fullName>
    </submittedName>
</protein>
<keyword evidence="7 8" id="KW-0472">Membrane</keyword>
<sequence>MSAFLHRLRALLIKEWLQIMRDKSILAAAFITPILLLCIYGYGMNMDIKPVRVTLVVSEADPLYDEVRAVFTGSPYFAVSENRNIPQAQARLQAHQTDALLFVPSLRQVQQGEQFYAAINGSAALAAQLTLSYLQGALAQIKLTPQVQLRANINSRAWFNPDNKSAFYLLPGQMVGIATLVCNVIASLAIARECNRGTIEALFAAQVRLPELLLSKLLPYWLLSLAAVSLLIILMQVLFALPVRGSIGFLAATLALYCLGCCLFGLWLSALVQDQFLACEYAIILSFLPAILLSGAVFDLRTLPWGIALLGSLLPPTYAVESIKICFLSGGNSDILWTNLAIILGYCLIFLLLLSRTLIKLRRYGRKLS</sequence>
<evidence type="ECO:0000256" key="4">
    <source>
        <dbReference type="ARBA" id="ARBA00022475"/>
    </source>
</evidence>
<keyword evidence="6 8" id="KW-1133">Transmembrane helix</keyword>
<feature type="transmembrane region" description="Helical" evidence="8">
    <location>
        <begin position="248"/>
        <end position="269"/>
    </location>
</feature>
<evidence type="ECO:0000313" key="10">
    <source>
        <dbReference type="EMBL" id="MBU3826104.1"/>
    </source>
</evidence>
<feature type="transmembrane region" description="Helical" evidence="8">
    <location>
        <begin position="218"/>
        <end position="241"/>
    </location>
</feature>
<feature type="transmembrane region" description="Helical" evidence="8">
    <location>
        <begin position="24"/>
        <end position="42"/>
    </location>
</feature>
<gene>
    <name evidence="10" type="ORF">IAA31_01220</name>
</gene>
<proteinExistence type="inferred from homology"/>
<dbReference type="AlphaFoldDB" id="A0A9E2KLH7"/>
<dbReference type="InterPro" id="IPR047817">
    <property type="entry name" value="ABC2_TM_bact-type"/>
</dbReference>
<feature type="transmembrane region" description="Helical" evidence="8">
    <location>
        <begin position="166"/>
        <end position="190"/>
    </location>
</feature>
<accession>A0A9E2KLH7</accession>
<dbReference type="InterPro" id="IPR013525">
    <property type="entry name" value="ABC2_TM"/>
</dbReference>
<reference evidence="10" key="2">
    <citation type="submission" date="2021-04" db="EMBL/GenBank/DDBJ databases">
        <authorList>
            <person name="Gilroy R."/>
        </authorList>
    </citation>
    <scope>NUCLEOTIDE SEQUENCE</scope>
    <source>
        <strain evidence="10">687</strain>
    </source>
</reference>
<dbReference type="PANTHER" id="PTHR30294">
    <property type="entry name" value="MEMBRANE COMPONENT OF ABC TRANSPORTER YHHJ-RELATED"/>
    <property type="match status" value="1"/>
</dbReference>
<feature type="domain" description="ABC transmembrane type-2" evidence="9">
    <location>
        <begin position="131"/>
        <end position="361"/>
    </location>
</feature>
<dbReference type="PANTHER" id="PTHR30294:SF29">
    <property type="entry name" value="MULTIDRUG ABC TRANSPORTER PERMEASE YBHS-RELATED"/>
    <property type="match status" value="1"/>
</dbReference>
<evidence type="ECO:0000256" key="3">
    <source>
        <dbReference type="ARBA" id="ARBA00022448"/>
    </source>
</evidence>
<feature type="transmembrane region" description="Helical" evidence="8">
    <location>
        <begin position="281"/>
        <end position="300"/>
    </location>
</feature>
<evidence type="ECO:0000256" key="2">
    <source>
        <dbReference type="ARBA" id="ARBA00007783"/>
    </source>
</evidence>
<dbReference type="InterPro" id="IPR051449">
    <property type="entry name" value="ABC-2_transporter_component"/>
</dbReference>
<keyword evidence="5 8" id="KW-0812">Transmembrane</keyword>
<dbReference type="EMBL" id="JAHLFG010000014">
    <property type="protein sequence ID" value="MBU3826104.1"/>
    <property type="molecule type" value="Genomic_DNA"/>
</dbReference>
<evidence type="ECO:0000256" key="5">
    <source>
        <dbReference type="ARBA" id="ARBA00022692"/>
    </source>
</evidence>
<evidence type="ECO:0000256" key="8">
    <source>
        <dbReference type="SAM" id="Phobius"/>
    </source>
</evidence>
<keyword evidence="4" id="KW-1003">Cell membrane</keyword>
<evidence type="ECO:0000313" key="11">
    <source>
        <dbReference type="Proteomes" id="UP000824150"/>
    </source>
</evidence>
<dbReference type="GO" id="GO:0140359">
    <property type="term" value="F:ABC-type transporter activity"/>
    <property type="evidence" value="ECO:0007669"/>
    <property type="project" value="InterPro"/>
</dbReference>
<dbReference type="Proteomes" id="UP000824150">
    <property type="component" value="Unassembled WGS sequence"/>
</dbReference>
<dbReference type="PROSITE" id="PS51012">
    <property type="entry name" value="ABC_TM2"/>
    <property type="match status" value="1"/>
</dbReference>
<name>A0A9E2KLH7_9GAMM</name>
<comment type="similarity">
    <text evidence="2">Belongs to the ABC-2 integral membrane protein family.</text>
</comment>
<feature type="transmembrane region" description="Helical" evidence="8">
    <location>
        <begin position="336"/>
        <end position="359"/>
    </location>
</feature>
<evidence type="ECO:0000256" key="7">
    <source>
        <dbReference type="ARBA" id="ARBA00023136"/>
    </source>
</evidence>
<evidence type="ECO:0000256" key="1">
    <source>
        <dbReference type="ARBA" id="ARBA00004651"/>
    </source>
</evidence>
<comment type="subcellular location">
    <subcellularLocation>
        <location evidence="1">Cell membrane</location>
        <topology evidence="1">Multi-pass membrane protein</topology>
    </subcellularLocation>
</comment>